<dbReference type="InterPro" id="IPR012902">
    <property type="entry name" value="N_methyl_site"/>
</dbReference>
<evidence type="ECO:0000256" key="11">
    <source>
        <dbReference type="SAM" id="Phobius"/>
    </source>
</evidence>
<dbReference type="SUPFAM" id="SSF54523">
    <property type="entry name" value="Pili subunits"/>
    <property type="match status" value="1"/>
</dbReference>
<evidence type="ECO:0000256" key="1">
    <source>
        <dbReference type="ARBA" id="ARBA00004377"/>
    </source>
</evidence>
<evidence type="ECO:0000313" key="14">
    <source>
        <dbReference type="Proteomes" id="UP000663903"/>
    </source>
</evidence>
<dbReference type="GO" id="GO:0005886">
    <property type="term" value="C:plasma membrane"/>
    <property type="evidence" value="ECO:0007669"/>
    <property type="project" value="UniProtKB-SubCell"/>
</dbReference>
<dbReference type="EMBL" id="CP071796">
    <property type="protein sequence ID" value="QTD47485.1"/>
    <property type="molecule type" value="Genomic_DNA"/>
</dbReference>
<evidence type="ECO:0000259" key="12">
    <source>
        <dbReference type="Pfam" id="PF12019"/>
    </source>
</evidence>
<evidence type="ECO:0000313" key="13">
    <source>
        <dbReference type="EMBL" id="QTD47485.1"/>
    </source>
</evidence>
<dbReference type="GO" id="GO:0015628">
    <property type="term" value="P:protein secretion by the type II secretion system"/>
    <property type="evidence" value="ECO:0007669"/>
    <property type="project" value="InterPro"/>
</dbReference>
<dbReference type="PROSITE" id="PS00409">
    <property type="entry name" value="PROKAR_NTER_METHYL"/>
    <property type="match status" value="1"/>
</dbReference>
<keyword evidence="6 11" id="KW-0812">Transmembrane</keyword>
<comment type="subcellular location">
    <subcellularLocation>
        <location evidence="1">Cell inner membrane</location>
        <topology evidence="1">Single-pass membrane protein</topology>
    </subcellularLocation>
</comment>
<evidence type="ECO:0000256" key="3">
    <source>
        <dbReference type="ARBA" id="ARBA00022475"/>
    </source>
</evidence>
<evidence type="ECO:0000256" key="4">
    <source>
        <dbReference type="ARBA" id="ARBA00022481"/>
    </source>
</evidence>
<feature type="domain" description="General secretion pathway GspH" evidence="12">
    <location>
        <begin position="51"/>
        <end position="148"/>
    </location>
</feature>
<evidence type="ECO:0000256" key="2">
    <source>
        <dbReference type="ARBA" id="ARBA00021549"/>
    </source>
</evidence>
<evidence type="ECO:0000256" key="7">
    <source>
        <dbReference type="ARBA" id="ARBA00022989"/>
    </source>
</evidence>
<sequence length="162" mass="17181">MSARHRPSRWRGAGFTLLELLVVLGLAALAVTVVGGGAQAYLERARYQQTVRDLASQLNQARSLSMDVGKPVLVSYVPQTRQLRAGEAILLEVPDSVTVQWQALRSARLAGATAGVEPIFIFNSEGGARGGAIAVSRAGRGVEFRVNWLLGTIDQSVVGGAL</sequence>
<keyword evidence="5" id="KW-0997">Cell inner membrane</keyword>
<evidence type="ECO:0000256" key="10">
    <source>
        <dbReference type="ARBA" id="ARBA00030775"/>
    </source>
</evidence>
<dbReference type="KEGG" id="otd:J1M35_18785"/>
<evidence type="ECO:0000256" key="5">
    <source>
        <dbReference type="ARBA" id="ARBA00022519"/>
    </source>
</evidence>
<evidence type="ECO:0000256" key="9">
    <source>
        <dbReference type="ARBA" id="ARBA00025772"/>
    </source>
</evidence>
<dbReference type="Proteomes" id="UP000663903">
    <property type="component" value="Chromosome"/>
</dbReference>
<keyword evidence="14" id="KW-1185">Reference proteome</keyword>
<reference evidence="13" key="1">
    <citation type="submission" date="2021-03" db="EMBL/GenBank/DDBJ databases">
        <title>Ottowia sp. 27C isolated from the cloaca of a Giant Asian pond turtle (Heosemys grandis).</title>
        <authorList>
            <person name="Spergser J."/>
            <person name="Busse H.-J."/>
        </authorList>
    </citation>
    <scope>NUCLEOTIDE SEQUENCE</scope>
    <source>
        <strain evidence="13">27C</strain>
    </source>
</reference>
<dbReference type="GO" id="GO:0015627">
    <property type="term" value="C:type II protein secretion system complex"/>
    <property type="evidence" value="ECO:0007669"/>
    <property type="project" value="InterPro"/>
</dbReference>
<feature type="transmembrane region" description="Helical" evidence="11">
    <location>
        <begin position="20"/>
        <end position="42"/>
    </location>
</feature>
<dbReference type="InterPro" id="IPR022346">
    <property type="entry name" value="T2SS_GspH"/>
</dbReference>
<dbReference type="InterPro" id="IPR045584">
    <property type="entry name" value="Pilin-like"/>
</dbReference>
<gene>
    <name evidence="13" type="ORF">J1M35_18785</name>
</gene>
<evidence type="ECO:0000256" key="6">
    <source>
        <dbReference type="ARBA" id="ARBA00022692"/>
    </source>
</evidence>
<dbReference type="Pfam" id="PF12019">
    <property type="entry name" value="GspH"/>
    <property type="match status" value="1"/>
</dbReference>
<comment type="similarity">
    <text evidence="9">Belongs to the GSP H family.</text>
</comment>
<proteinExistence type="inferred from homology"/>
<name>A0A975CJT2_9BURK</name>
<protein>
    <recommendedName>
        <fullName evidence="2">Type II secretion system protein H</fullName>
    </recommendedName>
    <alternativeName>
        <fullName evidence="10">General secretion pathway protein H</fullName>
    </alternativeName>
</protein>
<evidence type="ECO:0000256" key="8">
    <source>
        <dbReference type="ARBA" id="ARBA00023136"/>
    </source>
</evidence>
<accession>A0A975CJT2</accession>
<keyword evidence="4" id="KW-0488">Methylation</keyword>
<organism evidence="13 14">
    <name type="scientific">Ottowia testudinis</name>
    <dbReference type="NCBI Taxonomy" id="2816950"/>
    <lineage>
        <taxon>Bacteria</taxon>
        <taxon>Pseudomonadati</taxon>
        <taxon>Pseudomonadota</taxon>
        <taxon>Betaproteobacteria</taxon>
        <taxon>Burkholderiales</taxon>
        <taxon>Comamonadaceae</taxon>
        <taxon>Ottowia</taxon>
    </lineage>
</organism>
<dbReference type="NCBIfam" id="TIGR02532">
    <property type="entry name" value="IV_pilin_GFxxxE"/>
    <property type="match status" value="1"/>
</dbReference>
<keyword evidence="7 11" id="KW-1133">Transmembrane helix</keyword>
<keyword evidence="3" id="KW-1003">Cell membrane</keyword>
<dbReference type="AlphaFoldDB" id="A0A975CJT2"/>
<keyword evidence="8 11" id="KW-0472">Membrane</keyword>